<feature type="compositionally biased region" description="Polar residues" evidence="1">
    <location>
        <begin position="1"/>
        <end position="14"/>
    </location>
</feature>
<dbReference type="OrthoDB" id="6354267at2759"/>
<organism evidence="2 3">
    <name type="scientific">Owenia fusiformis</name>
    <name type="common">Polychaete worm</name>
    <dbReference type="NCBI Taxonomy" id="6347"/>
    <lineage>
        <taxon>Eukaryota</taxon>
        <taxon>Metazoa</taxon>
        <taxon>Spiralia</taxon>
        <taxon>Lophotrochozoa</taxon>
        <taxon>Annelida</taxon>
        <taxon>Polychaeta</taxon>
        <taxon>Sedentaria</taxon>
        <taxon>Canalipalpata</taxon>
        <taxon>Sabellida</taxon>
        <taxon>Oweniida</taxon>
        <taxon>Oweniidae</taxon>
        <taxon>Owenia</taxon>
    </lineage>
</organism>
<dbReference type="AlphaFoldDB" id="A0A8J1UAD9"/>
<protein>
    <submittedName>
        <fullName evidence="2">Uncharacterized protein</fullName>
    </submittedName>
</protein>
<accession>A0A8J1UAD9</accession>
<dbReference type="GO" id="GO:0080008">
    <property type="term" value="C:Cul4-RING E3 ubiquitin ligase complex"/>
    <property type="evidence" value="ECO:0007669"/>
    <property type="project" value="TreeGrafter"/>
</dbReference>
<dbReference type="InterPro" id="IPR047319">
    <property type="entry name" value="DCAF15_C"/>
</dbReference>
<dbReference type="Proteomes" id="UP000749559">
    <property type="component" value="Unassembled WGS sequence"/>
</dbReference>
<dbReference type="InterPro" id="IPR032734">
    <property type="entry name" value="DCAF15_WD40"/>
</dbReference>
<gene>
    <name evidence="2" type="ORF">OFUS_LOCUS1130</name>
</gene>
<dbReference type="EMBL" id="CAIIXF020000001">
    <property type="protein sequence ID" value="CAH1773548.1"/>
    <property type="molecule type" value="Genomic_DNA"/>
</dbReference>
<evidence type="ECO:0000313" key="3">
    <source>
        <dbReference type="Proteomes" id="UP000749559"/>
    </source>
</evidence>
<dbReference type="CDD" id="cd20917">
    <property type="entry name" value="DCAF15-NTD"/>
    <property type="match status" value="1"/>
</dbReference>
<dbReference type="PANTHER" id="PTHR28541:SF1">
    <property type="entry name" value="DDB1- AND CUL4-ASSOCIATED FACTOR 15"/>
    <property type="match status" value="1"/>
</dbReference>
<evidence type="ECO:0000256" key="1">
    <source>
        <dbReference type="SAM" id="MobiDB-lite"/>
    </source>
</evidence>
<feature type="region of interest" description="Disordered" evidence="1">
    <location>
        <begin position="361"/>
        <end position="421"/>
    </location>
</feature>
<reference evidence="2" key="1">
    <citation type="submission" date="2022-03" db="EMBL/GenBank/DDBJ databases">
        <authorList>
            <person name="Martin C."/>
        </authorList>
    </citation>
    <scope>NUCLEOTIDE SEQUENCE</scope>
</reference>
<dbReference type="CDD" id="cd20913">
    <property type="entry name" value="DCAF15-CTD"/>
    <property type="match status" value="1"/>
</dbReference>
<feature type="region of interest" description="Disordered" evidence="1">
    <location>
        <begin position="1"/>
        <end position="42"/>
    </location>
</feature>
<sequence length="695" mass="78405">MMDSSGTCSLSSNRGGKLLPAASRTRSRSPKGMGRFCSTKAPPQCSSRSMLSKLYNRELRGNFQRHKHSRNMKLFNRIPGRLGFSLNSLVDEMLLHQGLVFLGFSKDGRFVMSYSLQMEALDHTVSPVYIYRLQWWQFVPYRPLKQISEIRLFVEDDIQQDLYVAICEWPSDNSQLLVYGYGPSSGYEEKRQCYVTITAIPPLDVCSNCQKLSNRKEDPPSGVEFAAYDTRPNKMCLQHSFAVHTKFELAPPFPFFTARTSLSIDGVAVLNTGDSLIALSVELGNKCHLEGSLLSQRDLNLKEDPFLFLPSSSDTSVPSREDSQRSYVANRLLSPGTDKENVFSTPLSPLSDCTNMREQKNNLSSKDKNLDLSSVEDDNLKSMSSPESPILQPPTPPIKDKDSIQRLNPSSPGSAGENPYLALPLGDRNNLNKYTYLSPLCLSLENGAEPSEGTCSSCVSSPLVFQNDSKCFTYSIRRYVESSHLDNTEPEDDLSLSYNSILPLEVLMGNSNHMRLATSEWDNPEGGLVVKQLTMDIEHYIGEAVRQHADWGNRYISFTDYDMQILTVCPESYSVVVIVLALVCCKSPHIKKDVNYKHHTRAPPKVYQTSFKLIWNLRTGSYETVDIEDLQEYDQRAFLRKEWHPGHSLCVSMQKQWHIPQPYATSVHVLTNQPVFKGQSLKTIVDPHHYVAIVL</sequence>
<feature type="compositionally biased region" description="Basic and acidic residues" evidence="1">
    <location>
        <begin position="361"/>
        <end position="370"/>
    </location>
</feature>
<keyword evidence="3" id="KW-1185">Reference proteome</keyword>
<evidence type="ECO:0000313" key="2">
    <source>
        <dbReference type="EMBL" id="CAH1773548.1"/>
    </source>
</evidence>
<dbReference type="PANTHER" id="PTHR28541">
    <property type="entry name" value="DDB1- AND CUL4-ASSOCIATED FACTOR 15"/>
    <property type="match status" value="1"/>
</dbReference>
<name>A0A8J1UAD9_OWEFU</name>
<comment type="caution">
    <text evidence="2">The sequence shown here is derived from an EMBL/GenBank/DDBJ whole genome shotgun (WGS) entry which is preliminary data.</text>
</comment>
<dbReference type="InterPro" id="IPR038914">
    <property type="entry name" value="DCAF15"/>
</dbReference>
<proteinExistence type="predicted"/>
<dbReference type="Pfam" id="PF14939">
    <property type="entry name" value="DCAF15_WD40"/>
    <property type="match status" value="1"/>
</dbReference>
<dbReference type="GO" id="GO:0016567">
    <property type="term" value="P:protein ubiquitination"/>
    <property type="evidence" value="ECO:0007669"/>
    <property type="project" value="InterPro"/>
</dbReference>